<dbReference type="VEuPathDB" id="FungiDB:An02g05350"/>
<protein>
    <submittedName>
        <fullName evidence="1">Uncharacterized protein</fullName>
    </submittedName>
</protein>
<dbReference type="RefSeq" id="XP_059599978.1">
    <property type="nucleotide sequence ID" value="XM_059746298.1"/>
</dbReference>
<accession>A0AAJ8BM22</accession>
<sequence>MGEERWVWMGAKKVRPEVVVELRVFGETRVFQVPVLSSCLPGCSGWPVSLPELTGFGGDNGVTRRYDGMGFTQCERLVGQIVAEKSVNLVLTWCLDGRSGGGEMRAWLDLSAVVGV</sequence>
<evidence type="ECO:0000313" key="1">
    <source>
        <dbReference type="RefSeq" id="XP_059599978.1"/>
    </source>
</evidence>
<organism evidence="1">
    <name type="scientific">Aspergillus niger</name>
    <dbReference type="NCBI Taxonomy" id="5061"/>
    <lineage>
        <taxon>Eukaryota</taxon>
        <taxon>Fungi</taxon>
        <taxon>Dikarya</taxon>
        <taxon>Ascomycota</taxon>
        <taxon>Pezizomycotina</taxon>
        <taxon>Eurotiomycetes</taxon>
        <taxon>Eurotiomycetidae</taxon>
        <taxon>Eurotiales</taxon>
        <taxon>Aspergillaceae</taxon>
        <taxon>Aspergillus</taxon>
        <taxon>Aspergillus subgen. Circumdati</taxon>
    </lineage>
</organism>
<reference evidence="1" key="1">
    <citation type="submission" date="2025-02" db="EMBL/GenBank/DDBJ databases">
        <authorList>
            <consortium name="NCBI Genome Project"/>
        </authorList>
    </citation>
    <scope>NUCLEOTIDE SEQUENCE</scope>
</reference>
<name>A0AAJ8BM22_ASPNG</name>
<dbReference type="GeneID" id="84590329"/>
<dbReference type="AlphaFoldDB" id="A0AAJ8BM22"/>
<proteinExistence type="predicted"/>
<gene>
    <name evidence="1" type="ORF">An02g05350</name>
</gene>
<dbReference type="KEGG" id="ang:An02g05350"/>
<reference evidence="1" key="2">
    <citation type="submission" date="2025-08" db="UniProtKB">
        <authorList>
            <consortium name="RefSeq"/>
        </authorList>
    </citation>
    <scope>IDENTIFICATION</scope>
</reference>